<dbReference type="InterPro" id="IPR036388">
    <property type="entry name" value="WH-like_DNA-bd_sf"/>
</dbReference>
<dbReference type="InterPro" id="IPR036390">
    <property type="entry name" value="WH_DNA-bd_sf"/>
</dbReference>
<dbReference type="SMART" id="SM00881">
    <property type="entry name" value="CoA_binding"/>
    <property type="match status" value="1"/>
</dbReference>
<dbReference type="HAMAP" id="MF_01131">
    <property type="entry name" value="Rex"/>
    <property type="match status" value="1"/>
</dbReference>
<organism evidence="9 10">
    <name type="scientific">Anaeroglobus geminatus F0357</name>
    <dbReference type="NCBI Taxonomy" id="861450"/>
    <lineage>
        <taxon>Bacteria</taxon>
        <taxon>Bacillati</taxon>
        <taxon>Bacillota</taxon>
        <taxon>Negativicutes</taxon>
        <taxon>Veillonellales</taxon>
        <taxon>Veillonellaceae</taxon>
        <taxon>Anaeroglobus</taxon>
    </lineage>
</organism>
<comment type="similarity">
    <text evidence="7">Belongs to the transcriptional regulatory Rex family.</text>
</comment>
<dbReference type="GO" id="GO:0003677">
    <property type="term" value="F:DNA binding"/>
    <property type="evidence" value="ECO:0007669"/>
    <property type="project" value="UniProtKB-UniRule"/>
</dbReference>
<name>G9YIB7_9FIRM</name>
<dbReference type="InterPro" id="IPR058236">
    <property type="entry name" value="Rex_actinobacterial-type"/>
</dbReference>
<dbReference type="NCBIfam" id="NF003995">
    <property type="entry name" value="PRK05472.2-4"/>
    <property type="match status" value="1"/>
</dbReference>
<dbReference type="InterPro" id="IPR036291">
    <property type="entry name" value="NAD(P)-bd_dom_sf"/>
</dbReference>
<comment type="subunit">
    <text evidence="7">Homodimer.</text>
</comment>
<dbReference type="STRING" id="861450.HMPREF0080_01407"/>
<dbReference type="NCBIfam" id="NF003993">
    <property type="entry name" value="PRK05472.2-2"/>
    <property type="match status" value="1"/>
</dbReference>
<dbReference type="Proteomes" id="UP000005481">
    <property type="component" value="Unassembled WGS sequence"/>
</dbReference>
<comment type="caution">
    <text evidence="9">The sequence shown here is derived from an EMBL/GenBank/DDBJ whole genome shotgun (WGS) entry which is preliminary data.</text>
</comment>
<evidence type="ECO:0000313" key="9">
    <source>
        <dbReference type="EMBL" id="EHM39847.1"/>
    </source>
</evidence>
<dbReference type="Pfam" id="PF06971">
    <property type="entry name" value="Put_DNA-bind_N"/>
    <property type="match status" value="1"/>
</dbReference>
<accession>G9YIB7</accession>
<dbReference type="PANTHER" id="PTHR35786">
    <property type="entry name" value="REDOX-SENSING TRANSCRIPTIONAL REPRESSOR REX"/>
    <property type="match status" value="1"/>
</dbReference>
<evidence type="ECO:0000256" key="1">
    <source>
        <dbReference type="ARBA" id="ARBA00022490"/>
    </source>
</evidence>
<dbReference type="SUPFAM" id="SSF46785">
    <property type="entry name" value="Winged helix' DNA-binding domain"/>
    <property type="match status" value="1"/>
</dbReference>
<proteinExistence type="inferred from homology"/>
<evidence type="ECO:0000256" key="4">
    <source>
        <dbReference type="ARBA" id="ARBA00023027"/>
    </source>
</evidence>
<evidence type="ECO:0000256" key="2">
    <source>
        <dbReference type="ARBA" id="ARBA00022491"/>
    </source>
</evidence>
<keyword evidence="5 7" id="KW-0238">DNA-binding</keyword>
<evidence type="ECO:0000256" key="5">
    <source>
        <dbReference type="ARBA" id="ARBA00023125"/>
    </source>
</evidence>
<evidence type="ECO:0000256" key="6">
    <source>
        <dbReference type="ARBA" id="ARBA00023163"/>
    </source>
</evidence>
<sequence>MFMYAVNFNRTEGRLIYKLCEARKEPIMRQKKVISDAVIERLPLYYRDLLLLQDAGIDIISSEKLGERLGITPEQIRKDLTCFGAFGKKGVGYYVSELGQQIVEIIGLQQHWKVGIAGIGHLGWALANYKTFGRLGFRTEGLFDVDHRIIGQNVGGIVVTPISEMEETIRRAGIQIGIITTPASVAQQVADQMVAGGIRGILSFAPIRLNLPPHVYVFREDLSIGLSRISYYLTNKPEQDE</sequence>
<evidence type="ECO:0000256" key="7">
    <source>
        <dbReference type="HAMAP-Rule" id="MF_01131"/>
    </source>
</evidence>
<protein>
    <recommendedName>
        <fullName evidence="7">Redox-sensing transcriptional repressor Rex</fullName>
    </recommendedName>
</protein>
<gene>
    <name evidence="7" type="primary">rex</name>
    <name evidence="9" type="ORF">HMPREF0080_01407</name>
</gene>
<evidence type="ECO:0000256" key="3">
    <source>
        <dbReference type="ARBA" id="ARBA00023015"/>
    </source>
</evidence>
<dbReference type="NCBIfam" id="NF003994">
    <property type="entry name" value="PRK05472.2-3"/>
    <property type="match status" value="1"/>
</dbReference>
<dbReference type="Gene3D" id="1.10.10.10">
    <property type="entry name" value="Winged helix-like DNA-binding domain superfamily/Winged helix DNA-binding domain"/>
    <property type="match status" value="1"/>
</dbReference>
<dbReference type="Gene3D" id="3.40.50.720">
    <property type="entry name" value="NAD(P)-binding Rossmann-like Domain"/>
    <property type="match status" value="1"/>
</dbReference>
<dbReference type="eggNOG" id="COG2344">
    <property type="taxonomic scope" value="Bacteria"/>
</dbReference>
<dbReference type="AlphaFoldDB" id="G9YIB7"/>
<dbReference type="PATRIC" id="fig|861450.3.peg.1299"/>
<dbReference type="InterPro" id="IPR003781">
    <property type="entry name" value="CoA-bd"/>
</dbReference>
<comment type="function">
    <text evidence="7">Modulates transcription in response to changes in cellular NADH/NAD(+) redox state.</text>
</comment>
<dbReference type="HOGENOM" id="CLU_061534_1_0_9"/>
<evidence type="ECO:0000313" key="10">
    <source>
        <dbReference type="Proteomes" id="UP000005481"/>
    </source>
</evidence>
<dbReference type="NCBIfam" id="NF003996">
    <property type="entry name" value="PRK05472.2-5"/>
    <property type="match status" value="1"/>
</dbReference>
<dbReference type="GO" id="GO:0003700">
    <property type="term" value="F:DNA-binding transcription factor activity"/>
    <property type="evidence" value="ECO:0007669"/>
    <property type="project" value="UniProtKB-UniRule"/>
</dbReference>
<dbReference type="GO" id="GO:0045892">
    <property type="term" value="P:negative regulation of DNA-templated transcription"/>
    <property type="evidence" value="ECO:0007669"/>
    <property type="project" value="InterPro"/>
</dbReference>
<dbReference type="Pfam" id="PF02629">
    <property type="entry name" value="CoA_binding"/>
    <property type="match status" value="1"/>
</dbReference>
<reference evidence="9 10" key="1">
    <citation type="submission" date="2011-08" db="EMBL/GenBank/DDBJ databases">
        <authorList>
            <person name="Weinstock G."/>
            <person name="Sodergren E."/>
            <person name="Clifton S."/>
            <person name="Fulton L."/>
            <person name="Fulton B."/>
            <person name="Courtney L."/>
            <person name="Fronick C."/>
            <person name="Harrison M."/>
            <person name="Strong C."/>
            <person name="Farmer C."/>
            <person name="Delahaunty K."/>
            <person name="Markovic C."/>
            <person name="Hall O."/>
            <person name="Minx P."/>
            <person name="Tomlinson C."/>
            <person name="Mitreva M."/>
            <person name="Hou S."/>
            <person name="Chen J."/>
            <person name="Wollam A."/>
            <person name="Pepin K.H."/>
            <person name="Johnson M."/>
            <person name="Bhonagiri V."/>
            <person name="Zhang X."/>
            <person name="Suruliraj S."/>
            <person name="Warren W."/>
            <person name="Chinwalla A."/>
            <person name="Mardis E.R."/>
            <person name="Wilson R.K."/>
        </authorList>
    </citation>
    <scope>NUCLEOTIDE SEQUENCE [LARGE SCALE GENOMIC DNA]</scope>
    <source>
        <strain evidence="9 10">F0357</strain>
    </source>
</reference>
<dbReference type="GO" id="GO:0051775">
    <property type="term" value="P:response to redox state"/>
    <property type="evidence" value="ECO:0007669"/>
    <property type="project" value="InterPro"/>
</dbReference>
<keyword evidence="2 7" id="KW-0678">Repressor</keyword>
<feature type="domain" description="CoA-binding" evidence="8">
    <location>
        <begin position="107"/>
        <end position="208"/>
    </location>
</feature>
<dbReference type="EMBL" id="AGCJ01000059">
    <property type="protein sequence ID" value="EHM39847.1"/>
    <property type="molecule type" value="Genomic_DNA"/>
</dbReference>
<dbReference type="PANTHER" id="PTHR35786:SF1">
    <property type="entry name" value="REDOX-SENSING TRANSCRIPTIONAL REPRESSOR REX 1"/>
    <property type="match status" value="1"/>
</dbReference>
<dbReference type="InterPro" id="IPR022876">
    <property type="entry name" value="Tscrpt_rep_Rex"/>
</dbReference>
<dbReference type="InterPro" id="IPR009718">
    <property type="entry name" value="Rex_DNA-bd_C_dom"/>
</dbReference>
<dbReference type="SUPFAM" id="SSF51735">
    <property type="entry name" value="NAD(P)-binding Rossmann-fold domains"/>
    <property type="match status" value="1"/>
</dbReference>
<keyword evidence="10" id="KW-1185">Reference proteome</keyword>
<dbReference type="GO" id="GO:0005737">
    <property type="term" value="C:cytoplasm"/>
    <property type="evidence" value="ECO:0007669"/>
    <property type="project" value="UniProtKB-SubCell"/>
</dbReference>
<feature type="binding site" evidence="7">
    <location>
        <begin position="118"/>
        <end position="123"/>
    </location>
    <ligand>
        <name>NAD(+)</name>
        <dbReference type="ChEBI" id="CHEBI:57540"/>
    </ligand>
</feature>
<keyword evidence="3 7" id="KW-0805">Transcription regulation</keyword>
<keyword evidence="4 7" id="KW-0520">NAD</keyword>
<feature type="DNA-binding region" description="H-T-H motif" evidence="7">
    <location>
        <begin position="44"/>
        <end position="83"/>
    </location>
</feature>
<keyword evidence="1 7" id="KW-0963">Cytoplasm</keyword>
<evidence type="ECO:0000259" key="8">
    <source>
        <dbReference type="SMART" id="SM00881"/>
    </source>
</evidence>
<comment type="subcellular location">
    <subcellularLocation>
        <location evidence="7">Cytoplasm</location>
    </subcellularLocation>
</comment>
<keyword evidence="6 7" id="KW-0804">Transcription</keyword>